<organism evidence="1 2">
    <name type="scientific">Gloeomargarita lithophora Alchichica-D10</name>
    <dbReference type="NCBI Taxonomy" id="1188229"/>
    <lineage>
        <taxon>Bacteria</taxon>
        <taxon>Bacillati</taxon>
        <taxon>Cyanobacteriota</taxon>
        <taxon>Cyanophyceae</taxon>
        <taxon>Gloeomargaritales</taxon>
        <taxon>Gloeomargaritaceae</taxon>
        <taxon>Gloeomargarita</taxon>
    </lineage>
</organism>
<accession>A0A1J0AAH5</accession>
<reference evidence="1 2" key="1">
    <citation type="submission" date="2016-10" db="EMBL/GenBank/DDBJ databases">
        <title>Description of Gloeomargarita lithophora gen. nov., sp. nov., a thylakoid-bearing basal-branching cyanobacterium with intracellular carbonates, and proposal for Gloeomargaritales ord. nov.</title>
        <authorList>
            <person name="Moreira D."/>
            <person name="Tavera R."/>
            <person name="Benzerara K."/>
            <person name="Skouri-Panet F."/>
            <person name="Couradeau E."/>
            <person name="Gerard E."/>
            <person name="Loussert C."/>
            <person name="Novelo E."/>
            <person name="Zivanovic Y."/>
            <person name="Lopez-Garcia P."/>
        </authorList>
    </citation>
    <scope>NUCLEOTIDE SEQUENCE [LARGE SCALE GENOMIC DNA]</scope>
    <source>
        <strain evidence="1 2">D10</strain>
    </source>
</reference>
<dbReference type="KEGG" id="glt:GlitD10_0616"/>
<gene>
    <name evidence="1" type="ORF">GlitD10_0616</name>
</gene>
<evidence type="ECO:0008006" key="3">
    <source>
        <dbReference type="Google" id="ProtNLM"/>
    </source>
</evidence>
<dbReference type="OrthoDB" id="6162707at2"/>
<sequence length="374" mass="42595">MASQWYTLTPLDVLMFRDAKPFTPGERAWANGRFPPTGHAIAGAILAYLGERVTLRLRGPFLCFDEQLYLPRPLHLYQGEFLRPVNWLSETDSYRHFLWDYSRPIPLISGQTDSKASSKEKGFAYLPQDEILHLLKGESINLNHGVKEPWEIEIRPHNTLKEGTRQVKENDGYFVENCVRVQPGWSLAISVEIQDSQTGEFHPCNIPQSVTLRLGGEGHQVLVTPCAELQTQWQRLQEISQSNLQSNQRCLAYLVTPGVFVRKTNGISLCRAWPWEWNLAQPSNKNSRTGALVSVATDKPIPINGRTRAKNNEDLSLPAPQVFAAPPGSVYYLEYPTSLMQDNAKVNDRDNPVHRWRQLGYSEMLWLSNPFQEV</sequence>
<dbReference type="InterPro" id="IPR019117">
    <property type="entry name" value="CRISPR-assoc_protein_Cmr3"/>
</dbReference>
<name>A0A1J0AAH5_9CYAN</name>
<dbReference type="Pfam" id="PF09700">
    <property type="entry name" value="Cas_Cmr3"/>
    <property type="match status" value="1"/>
</dbReference>
<evidence type="ECO:0000313" key="2">
    <source>
        <dbReference type="Proteomes" id="UP000180235"/>
    </source>
</evidence>
<dbReference type="EMBL" id="CP017675">
    <property type="protein sequence ID" value="APB32930.1"/>
    <property type="molecule type" value="Genomic_DNA"/>
</dbReference>
<protein>
    <recommendedName>
        <fullName evidence="3">CRISPR-associated protein Cmr3</fullName>
    </recommendedName>
</protein>
<dbReference type="STRING" id="1188229.GlitD10_0616"/>
<evidence type="ECO:0000313" key="1">
    <source>
        <dbReference type="EMBL" id="APB32930.1"/>
    </source>
</evidence>
<proteinExistence type="predicted"/>
<keyword evidence="2" id="KW-1185">Reference proteome</keyword>
<dbReference type="RefSeq" id="WP_071453602.1">
    <property type="nucleotide sequence ID" value="NZ_CP017675.1"/>
</dbReference>
<dbReference type="Gene3D" id="2.60.40.4350">
    <property type="match status" value="1"/>
</dbReference>
<dbReference type="Gene3D" id="3.30.70.2940">
    <property type="match status" value="1"/>
</dbReference>
<dbReference type="AlphaFoldDB" id="A0A1J0AAH5"/>
<dbReference type="Proteomes" id="UP000180235">
    <property type="component" value="Chromosome"/>
</dbReference>